<keyword evidence="5" id="KW-0812">Transmembrane</keyword>
<keyword evidence="3" id="KW-0813">Transport</keyword>
<evidence type="ECO:0000256" key="7">
    <source>
        <dbReference type="ARBA" id="ARBA00023237"/>
    </source>
</evidence>
<dbReference type="GO" id="GO:1990281">
    <property type="term" value="C:efflux pump complex"/>
    <property type="evidence" value="ECO:0007669"/>
    <property type="project" value="TreeGrafter"/>
</dbReference>
<comment type="subcellular location">
    <subcellularLocation>
        <location evidence="1">Cell outer membrane</location>
    </subcellularLocation>
</comment>
<evidence type="ECO:0000256" key="6">
    <source>
        <dbReference type="ARBA" id="ARBA00023136"/>
    </source>
</evidence>
<dbReference type="InterPro" id="IPR051906">
    <property type="entry name" value="TolC-like"/>
</dbReference>
<dbReference type="SUPFAM" id="SSF56954">
    <property type="entry name" value="Outer membrane efflux proteins (OEP)"/>
    <property type="match status" value="1"/>
</dbReference>
<evidence type="ECO:0000256" key="1">
    <source>
        <dbReference type="ARBA" id="ARBA00004442"/>
    </source>
</evidence>
<dbReference type="PANTHER" id="PTHR30026">
    <property type="entry name" value="OUTER MEMBRANE PROTEIN TOLC"/>
    <property type="match status" value="1"/>
</dbReference>
<evidence type="ECO:0000256" key="5">
    <source>
        <dbReference type="ARBA" id="ARBA00022692"/>
    </source>
</evidence>
<keyword evidence="7" id="KW-0998">Cell outer membrane</keyword>
<evidence type="ECO:0000313" key="8">
    <source>
        <dbReference type="EMBL" id="ATX82153.1"/>
    </source>
</evidence>
<evidence type="ECO:0000256" key="4">
    <source>
        <dbReference type="ARBA" id="ARBA00022452"/>
    </source>
</evidence>
<keyword evidence="6" id="KW-0472">Membrane</keyword>
<organism evidence="8 9">
    <name type="scientific">Mariprofundus ferrinatatus</name>
    <dbReference type="NCBI Taxonomy" id="1921087"/>
    <lineage>
        <taxon>Bacteria</taxon>
        <taxon>Pseudomonadati</taxon>
        <taxon>Pseudomonadota</taxon>
        <taxon>Candidatius Mariprofundia</taxon>
        <taxon>Mariprofundales</taxon>
        <taxon>Mariprofundaceae</taxon>
        <taxon>Mariprofundus</taxon>
    </lineage>
</organism>
<dbReference type="EMBL" id="CP018800">
    <property type="protein sequence ID" value="ATX82153.1"/>
    <property type="molecule type" value="Genomic_DNA"/>
</dbReference>
<dbReference type="RefSeq" id="WP_100265536.1">
    <property type="nucleotide sequence ID" value="NZ_CP018800.1"/>
</dbReference>
<evidence type="ECO:0000256" key="3">
    <source>
        <dbReference type="ARBA" id="ARBA00022448"/>
    </source>
</evidence>
<dbReference type="KEGG" id="mfn:Ga0123462_1289"/>
<keyword evidence="4" id="KW-1134">Transmembrane beta strand</keyword>
<keyword evidence="9" id="KW-1185">Reference proteome</keyword>
<sequence>MSDRTALRAEVSVNYNYIIKSTLFAAVMILSATAAVAGEISTLRQSVEYALEHNRMLGANAQSVEQANASVSDATGRLLPRVDLSTGVARTNAPGDYFGIKLNQKAITAADFNPVLMNNPGYINNYQTRIGVTMPVFQGGALWAGRSIASHQAEASQYGHHYMRQQVVFQTVSAYARVRQAQAQIAAMESAVTAASKRLQDTEAMQNRGVLIKSDVMDARVHLLRMSVKLEEAKNGFSSSKDRLEQVMGLNGDVHLNTEEDPKLKMPALSLDEAVEKALASRPDLMAIENQHKAASAGVHQSRASFLPHVNLVAAQDWNSPTFGMNNRNTMVGATVTMNLFSGGSDTAKIRAAQAEEVSLEYRVGDLKQQIHNEVSHAWRQLAESQMRHESENEAMQQSIESLRIKSLRYEQGLTSTSDLLDAQVQADSMRVAAIQARYDVTVAQAALLLSIGMLNEEVIQ</sequence>
<accession>A0A2K8L4I6</accession>
<dbReference type="InterPro" id="IPR003423">
    <property type="entry name" value="OMP_efflux"/>
</dbReference>
<name>A0A2K8L4I6_9PROT</name>
<dbReference type="GO" id="GO:0015288">
    <property type="term" value="F:porin activity"/>
    <property type="evidence" value="ECO:0007669"/>
    <property type="project" value="TreeGrafter"/>
</dbReference>
<dbReference type="AlphaFoldDB" id="A0A2K8L4I6"/>
<dbReference type="GO" id="GO:0009279">
    <property type="term" value="C:cell outer membrane"/>
    <property type="evidence" value="ECO:0007669"/>
    <property type="project" value="UniProtKB-SubCell"/>
</dbReference>
<protein>
    <submittedName>
        <fullName evidence="8">Outer membrane protein TolC</fullName>
    </submittedName>
</protein>
<dbReference type="Gene3D" id="1.20.1600.10">
    <property type="entry name" value="Outer membrane efflux proteins (OEP)"/>
    <property type="match status" value="1"/>
</dbReference>
<dbReference type="Pfam" id="PF02321">
    <property type="entry name" value="OEP"/>
    <property type="match status" value="2"/>
</dbReference>
<dbReference type="OrthoDB" id="13803at2"/>
<comment type="similarity">
    <text evidence="2">Belongs to the outer membrane factor (OMF) (TC 1.B.17) family.</text>
</comment>
<gene>
    <name evidence="8" type="ORF">Ga0123462_1289</name>
</gene>
<dbReference type="PANTHER" id="PTHR30026:SF21">
    <property type="entry name" value="SLR1270 PROTEIN"/>
    <property type="match status" value="1"/>
</dbReference>
<proteinExistence type="inferred from homology"/>
<reference evidence="8 9" key="1">
    <citation type="submission" date="2016-12" db="EMBL/GenBank/DDBJ databases">
        <title>Isolation and genomic insights into novel planktonic Zetaproteobacteria from stratified waters of the Chesapeake Bay.</title>
        <authorList>
            <person name="McAllister S.M."/>
            <person name="Kato S."/>
            <person name="Chan C.S."/>
            <person name="Chiu B.K."/>
            <person name="Field E.K."/>
        </authorList>
    </citation>
    <scope>NUCLEOTIDE SEQUENCE [LARGE SCALE GENOMIC DNA]</scope>
    <source>
        <strain evidence="8 9">CP-8</strain>
    </source>
</reference>
<evidence type="ECO:0000313" key="9">
    <source>
        <dbReference type="Proteomes" id="UP000231637"/>
    </source>
</evidence>
<dbReference type="GO" id="GO:0015562">
    <property type="term" value="F:efflux transmembrane transporter activity"/>
    <property type="evidence" value="ECO:0007669"/>
    <property type="project" value="InterPro"/>
</dbReference>
<dbReference type="Proteomes" id="UP000231637">
    <property type="component" value="Chromosome"/>
</dbReference>
<evidence type="ECO:0000256" key="2">
    <source>
        <dbReference type="ARBA" id="ARBA00007613"/>
    </source>
</evidence>